<keyword evidence="5" id="KW-0677">Repeat</keyword>
<reference evidence="10" key="1">
    <citation type="submission" date="2022-11" db="UniProtKB">
        <authorList>
            <consortium name="WormBaseParasite"/>
        </authorList>
    </citation>
    <scope>IDENTIFICATION</scope>
</reference>
<dbReference type="CDD" id="cd16109">
    <property type="entry name" value="DCX1"/>
    <property type="match status" value="1"/>
</dbReference>
<dbReference type="GO" id="GO:0035556">
    <property type="term" value="P:intracellular signal transduction"/>
    <property type="evidence" value="ECO:0007669"/>
    <property type="project" value="InterPro"/>
</dbReference>
<dbReference type="GO" id="GO:0042461">
    <property type="term" value="P:photoreceptor cell development"/>
    <property type="evidence" value="ECO:0007669"/>
    <property type="project" value="TreeGrafter"/>
</dbReference>
<evidence type="ECO:0000256" key="5">
    <source>
        <dbReference type="ARBA" id="ARBA00022737"/>
    </source>
</evidence>
<dbReference type="GO" id="GO:0043005">
    <property type="term" value="C:neuron projection"/>
    <property type="evidence" value="ECO:0007669"/>
    <property type="project" value="UniProtKB-ARBA"/>
</dbReference>
<organism evidence="9 10">
    <name type="scientific">Plectus sambesii</name>
    <dbReference type="NCBI Taxonomy" id="2011161"/>
    <lineage>
        <taxon>Eukaryota</taxon>
        <taxon>Metazoa</taxon>
        <taxon>Ecdysozoa</taxon>
        <taxon>Nematoda</taxon>
        <taxon>Chromadorea</taxon>
        <taxon>Plectida</taxon>
        <taxon>Plectina</taxon>
        <taxon>Plectoidea</taxon>
        <taxon>Plectidae</taxon>
        <taxon>Plectus</taxon>
    </lineage>
</organism>
<evidence type="ECO:0000313" key="9">
    <source>
        <dbReference type="Proteomes" id="UP000887566"/>
    </source>
</evidence>
<evidence type="ECO:0000259" key="8">
    <source>
        <dbReference type="PROSITE" id="PS50309"/>
    </source>
</evidence>
<feature type="domain" description="Doublecortin" evidence="8">
    <location>
        <begin position="210"/>
        <end position="293"/>
    </location>
</feature>
<feature type="compositionally biased region" description="Low complexity" evidence="7">
    <location>
        <begin position="41"/>
        <end position="68"/>
    </location>
</feature>
<dbReference type="PROSITE" id="PS50309">
    <property type="entry name" value="DC"/>
    <property type="match status" value="2"/>
</dbReference>
<dbReference type="SUPFAM" id="SSF89837">
    <property type="entry name" value="Doublecortin (DC)"/>
    <property type="match status" value="2"/>
</dbReference>
<dbReference type="GO" id="GO:0005930">
    <property type="term" value="C:axoneme"/>
    <property type="evidence" value="ECO:0007669"/>
    <property type="project" value="TreeGrafter"/>
</dbReference>
<keyword evidence="4" id="KW-0597">Phosphoprotein</keyword>
<proteinExistence type="predicted"/>
<dbReference type="WBParaSite" id="PSAMB.scaffold887size39305.g9484.t1">
    <property type="protein sequence ID" value="PSAMB.scaffold887size39305.g9484.t1"/>
    <property type="gene ID" value="PSAMB.scaffold887size39305.g9484"/>
</dbReference>
<dbReference type="PANTHER" id="PTHR23005:SF4">
    <property type="entry name" value="OXYGEN-REGULATED PROTEIN 1"/>
    <property type="match status" value="1"/>
</dbReference>
<dbReference type="Gene3D" id="3.10.20.230">
    <property type="entry name" value="Doublecortin domain"/>
    <property type="match status" value="2"/>
</dbReference>
<dbReference type="PANTHER" id="PTHR23005">
    <property type="entry name" value="RETINITIS PIGMENTOSA 1 PROTEIN"/>
    <property type="match status" value="1"/>
</dbReference>
<keyword evidence="3" id="KW-0963">Cytoplasm</keyword>
<keyword evidence="9" id="KW-1185">Reference proteome</keyword>
<evidence type="ECO:0000256" key="6">
    <source>
        <dbReference type="ARBA" id="ARBA00023273"/>
    </source>
</evidence>
<dbReference type="Proteomes" id="UP000887566">
    <property type="component" value="Unplaced"/>
</dbReference>
<accession>A0A914XP80</accession>
<evidence type="ECO:0000256" key="3">
    <source>
        <dbReference type="ARBA" id="ARBA00022490"/>
    </source>
</evidence>
<sequence>MTKLPPDVASSSSCESAGLAGSPANTLPRTSKKRLTFDAPTSMTSSQTSQTSTSAAQAAGGTTTTTTTAAPNRSFIRLCQKARRVRFFRNGDQYFKGVWYAISPERFRSFEVLLEDLTRSLVDLVNLPQGVRCMFTLDGATKVSDLDELKDGESYVCSSSDVFKRIDYLNAREPVWSYALPKTNGHLEAAALSLENSPATQESNEFVHPRLVTVIRSGVKPRRVVRLLLNKRTARTFRQVVGDITAMVKLDSGVVRKLFTLDGKQVTTLADFFADDDVFIAYGTERMSIDDFYLDSEEYKFLFSSRGKSARSGKSPRLARRLQGRLGEQFL</sequence>
<dbReference type="InterPro" id="IPR003533">
    <property type="entry name" value="Doublecortin_dom"/>
</dbReference>
<dbReference type="GO" id="GO:0035082">
    <property type="term" value="P:axoneme assembly"/>
    <property type="evidence" value="ECO:0007669"/>
    <property type="project" value="TreeGrafter"/>
</dbReference>
<evidence type="ECO:0000256" key="1">
    <source>
        <dbReference type="ARBA" id="ARBA00004316"/>
    </source>
</evidence>
<evidence type="ECO:0000256" key="4">
    <source>
        <dbReference type="ARBA" id="ARBA00022553"/>
    </source>
</evidence>
<name>A0A914XP80_9BILA</name>
<evidence type="ECO:0000256" key="7">
    <source>
        <dbReference type="SAM" id="MobiDB-lite"/>
    </source>
</evidence>
<evidence type="ECO:0000313" key="10">
    <source>
        <dbReference type="WBParaSite" id="PSAMB.scaffold887size39305.g9484.t1"/>
    </source>
</evidence>
<feature type="domain" description="Doublecortin" evidence="8">
    <location>
        <begin position="83"/>
        <end position="169"/>
    </location>
</feature>
<dbReference type="Pfam" id="PF03607">
    <property type="entry name" value="DCX"/>
    <property type="match status" value="2"/>
</dbReference>
<evidence type="ECO:0000256" key="2">
    <source>
        <dbReference type="ARBA" id="ARBA00004496"/>
    </source>
</evidence>
<comment type="subcellular location">
    <subcellularLocation>
        <location evidence="1">Cell projection</location>
    </subcellularLocation>
    <subcellularLocation>
        <location evidence="2">Cytoplasm</location>
    </subcellularLocation>
</comment>
<dbReference type="AlphaFoldDB" id="A0A914XP80"/>
<dbReference type="GO" id="GO:0007417">
    <property type="term" value="P:central nervous system development"/>
    <property type="evidence" value="ECO:0007669"/>
    <property type="project" value="UniProtKB-ARBA"/>
</dbReference>
<feature type="region of interest" description="Disordered" evidence="7">
    <location>
        <begin position="1"/>
        <end position="68"/>
    </location>
</feature>
<dbReference type="SMART" id="SM00537">
    <property type="entry name" value="DCX"/>
    <property type="match status" value="2"/>
</dbReference>
<dbReference type="FunFam" id="3.10.20.230:FF:000001">
    <property type="entry name" value="serine/threonine-protein kinase DCLK1 isoform X1"/>
    <property type="match status" value="1"/>
</dbReference>
<protein>
    <submittedName>
        <fullName evidence="10">Doublecortin domain-containing protein</fullName>
    </submittedName>
</protein>
<keyword evidence="6" id="KW-0966">Cell projection</keyword>
<dbReference type="InterPro" id="IPR036572">
    <property type="entry name" value="Doublecortin_dom_sf"/>
</dbReference>